<dbReference type="PANTHER" id="PTHR30193">
    <property type="entry name" value="ABC TRANSPORTER PERMEASE PROTEIN"/>
    <property type="match status" value="1"/>
</dbReference>
<dbReference type="SUPFAM" id="SSF161098">
    <property type="entry name" value="MetI-like"/>
    <property type="match status" value="1"/>
</dbReference>
<feature type="domain" description="ABC transmembrane type-1" evidence="9">
    <location>
        <begin position="102"/>
        <end position="317"/>
    </location>
</feature>
<accession>A0ABP9M0S0</accession>
<dbReference type="Proteomes" id="UP001501407">
    <property type="component" value="Unassembled WGS sequence"/>
</dbReference>
<feature type="transmembrane region" description="Helical" evidence="7">
    <location>
        <begin position="192"/>
        <end position="214"/>
    </location>
</feature>
<evidence type="ECO:0000313" key="11">
    <source>
        <dbReference type="Proteomes" id="UP001501407"/>
    </source>
</evidence>
<organism evidence="10 11">
    <name type="scientific">Microbacterium yannicii</name>
    <dbReference type="NCBI Taxonomy" id="671622"/>
    <lineage>
        <taxon>Bacteria</taxon>
        <taxon>Bacillati</taxon>
        <taxon>Actinomycetota</taxon>
        <taxon>Actinomycetes</taxon>
        <taxon>Micrococcales</taxon>
        <taxon>Microbacteriaceae</taxon>
        <taxon>Microbacterium</taxon>
    </lineage>
</organism>
<dbReference type="InterPro" id="IPR000515">
    <property type="entry name" value="MetI-like"/>
</dbReference>
<proteinExistence type="inferred from homology"/>
<keyword evidence="5 7" id="KW-1133">Transmembrane helix</keyword>
<evidence type="ECO:0000313" key="10">
    <source>
        <dbReference type="EMBL" id="GAA5086992.1"/>
    </source>
</evidence>
<evidence type="ECO:0000256" key="6">
    <source>
        <dbReference type="ARBA" id="ARBA00023136"/>
    </source>
</evidence>
<dbReference type="PANTHER" id="PTHR30193:SF37">
    <property type="entry name" value="INNER MEMBRANE ABC TRANSPORTER PERMEASE PROTEIN YCJO"/>
    <property type="match status" value="1"/>
</dbReference>
<keyword evidence="11" id="KW-1185">Reference proteome</keyword>
<reference evidence="11" key="1">
    <citation type="journal article" date="2019" name="Int. J. Syst. Evol. Microbiol.">
        <title>The Global Catalogue of Microorganisms (GCM) 10K type strain sequencing project: providing services to taxonomists for standard genome sequencing and annotation.</title>
        <authorList>
            <consortium name="The Broad Institute Genomics Platform"/>
            <consortium name="The Broad Institute Genome Sequencing Center for Infectious Disease"/>
            <person name="Wu L."/>
            <person name="Ma J."/>
        </authorList>
    </citation>
    <scope>NUCLEOTIDE SEQUENCE [LARGE SCALE GENOMIC DNA]</scope>
    <source>
        <strain evidence="11">JCM 18959</strain>
    </source>
</reference>
<feature type="region of interest" description="Disordered" evidence="8">
    <location>
        <begin position="1"/>
        <end position="25"/>
    </location>
</feature>
<dbReference type="InterPro" id="IPR051393">
    <property type="entry name" value="ABC_transporter_permease"/>
</dbReference>
<keyword evidence="2 7" id="KW-0813">Transport</keyword>
<keyword evidence="4 7" id="KW-0812">Transmembrane</keyword>
<evidence type="ECO:0000256" key="3">
    <source>
        <dbReference type="ARBA" id="ARBA00022475"/>
    </source>
</evidence>
<dbReference type="EMBL" id="BAABKZ010000001">
    <property type="protein sequence ID" value="GAA5086992.1"/>
    <property type="molecule type" value="Genomic_DNA"/>
</dbReference>
<comment type="caution">
    <text evidence="10">The sequence shown here is derived from an EMBL/GenBank/DDBJ whole genome shotgun (WGS) entry which is preliminary data.</text>
</comment>
<evidence type="ECO:0000256" key="1">
    <source>
        <dbReference type="ARBA" id="ARBA00004651"/>
    </source>
</evidence>
<comment type="similarity">
    <text evidence="7">Belongs to the binding-protein-dependent transport system permease family.</text>
</comment>
<dbReference type="PROSITE" id="PS50928">
    <property type="entry name" value="ABC_TM1"/>
    <property type="match status" value="1"/>
</dbReference>
<evidence type="ECO:0000256" key="5">
    <source>
        <dbReference type="ARBA" id="ARBA00022989"/>
    </source>
</evidence>
<protein>
    <submittedName>
        <fullName evidence="10">Sugar ABC transporter permease</fullName>
    </submittedName>
</protein>
<evidence type="ECO:0000259" key="9">
    <source>
        <dbReference type="PROSITE" id="PS50928"/>
    </source>
</evidence>
<evidence type="ECO:0000256" key="7">
    <source>
        <dbReference type="RuleBase" id="RU363032"/>
    </source>
</evidence>
<name>A0ABP9M0S0_9MICO</name>
<dbReference type="CDD" id="cd06261">
    <property type="entry name" value="TM_PBP2"/>
    <property type="match status" value="1"/>
</dbReference>
<evidence type="ECO:0000256" key="8">
    <source>
        <dbReference type="SAM" id="MobiDB-lite"/>
    </source>
</evidence>
<evidence type="ECO:0000256" key="2">
    <source>
        <dbReference type="ARBA" id="ARBA00022448"/>
    </source>
</evidence>
<feature type="transmembrane region" description="Helical" evidence="7">
    <location>
        <begin position="47"/>
        <end position="68"/>
    </location>
</feature>
<dbReference type="RefSeq" id="WP_194412610.1">
    <property type="nucleotide sequence ID" value="NZ_BAABKZ010000001.1"/>
</dbReference>
<feature type="transmembrane region" description="Helical" evidence="7">
    <location>
        <begin position="296"/>
        <end position="316"/>
    </location>
</feature>
<keyword evidence="3" id="KW-1003">Cell membrane</keyword>
<feature type="transmembrane region" description="Helical" evidence="7">
    <location>
        <begin position="235"/>
        <end position="256"/>
    </location>
</feature>
<dbReference type="InterPro" id="IPR035906">
    <property type="entry name" value="MetI-like_sf"/>
</dbReference>
<dbReference type="Pfam" id="PF00528">
    <property type="entry name" value="BPD_transp_1"/>
    <property type="match status" value="1"/>
</dbReference>
<feature type="transmembrane region" description="Helical" evidence="7">
    <location>
        <begin position="106"/>
        <end position="128"/>
    </location>
</feature>
<comment type="subcellular location">
    <subcellularLocation>
        <location evidence="1 7">Cell membrane</location>
        <topology evidence="1 7">Multi-pass membrane protein</topology>
    </subcellularLocation>
</comment>
<feature type="transmembrane region" description="Helical" evidence="7">
    <location>
        <begin position="140"/>
        <end position="161"/>
    </location>
</feature>
<sequence length="325" mass="36633">MTPVASDAKTRTKTPRRNDPPPLPNYIGDRKPWLNPARRRSLTGWGFLLPAALLILFMSFIPMAQAFVLSLQTGRGTRLEFADPLWYNYQRMLSDDVFRLTLTNTFLYLIIQVPIMLALALVLANLLNNPKLKFKGLWRTAIFLPCAVSLVSYSLVFRTLFAGDGFVNDMLAGIGLIDSPINWLGQADTARFVIILGLLWRWTGYNMVFYLAALQNIDHSSIEAARMDGANAFQTFWYVTIPQLKPMIVLTAILSINGTLQMFDESWALTQGGPAHQTMSMAHYLYEVSFQKNPNFGYAAAISYVILMLVAILSFIQMKVGDKRD</sequence>
<gene>
    <name evidence="10" type="ORF">GCM10025760_07530</name>
</gene>
<evidence type="ECO:0000256" key="4">
    <source>
        <dbReference type="ARBA" id="ARBA00022692"/>
    </source>
</evidence>
<keyword evidence="6 7" id="KW-0472">Membrane</keyword>
<dbReference type="Gene3D" id="1.10.3720.10">
    <property type="entry name" value="MetI-like"/>
    <property type="match status" value="1"/>
</dbReference>